<proteinExistence type="predicted"/>
<comment type="caution">
    <text evidence="1">The sequence shown here is derived from an EMBL/GenBank/DDBJ whole genome shotgun (WGS) entry which is preliminary data.</text>
</comment>
<evidence type="ECO:0000313" key="1">
    <source>
        <dbReference type="EMBL" id="KAJ8647519.1"/>
    </source>
</evidence>
<dbReference type="Proteomes" id="UP001234297">
    <property type="component" value="Chromosome 1"/>
</dbReference>
<gene>
    <name evidence="1" type="ORF">MRB53_000542</name>
</gene>
<name>A0ACC2MQ65_PERAE</name>
<keyword evidence="2" id="KW-1185">Reference proteome</keyword>
<evidence type="ECO:0000313" key="2">
    <source>
        <dbReference type="Proteomes" id="UP001234297"/>
    </source>
</evidence>
<reference evidence="1 2" key="1">
    <citation type="journal article" date="2022" name="Hortic Res">
        <title>A haplotype resolved chromosomal level avocado genome allows analysis of novel avocado genes.</title>
        <authorList>
            <person name="Nath O."/>
            <person name="Fletcher S.J."/>
            <person name="Hayward A."/>
            <person name="Shaw L.M."/>
            <person name="Masouleh A.K."/>
            <person name="Furtado A."/>
            <person name="Henry R.J."/>
            <person name="Mitter N."/>
        </authorList>
    </citation>
    <scope>NUCLEOTIDE SEQUENCE [LARGE SCALE GENOMIC DNA]</scope>
    <source>
        <strain evidence="2">cv. Hass</strain>
    </source>
</reference>
<accession>A0ACC2MQ65</accession>
<protein>
    <submittedName>
        <fullName evidence="1">Uncharacterized protein</fullName>
    </submittedName>
</protein>
<sequence length="160" mass="18145">MRIWIGFKTSCPDYNHVGSWERLKPVTARPLGTHHRLSEHSITALCSFPSSLLGLLVLHHQIQISPKAHSFWVLLLAGFCGCYNPCWNLCKGALWNFFIQRRLATWQCRITAHSDQLIHCNGADGSSEKREAGKRNCIQTYKDRRGEAVFSLGLHFTPGL</sequence>
<organism evidence="1 2">
    <name type="scientific">Persea americana</name>
    <name type="common">Avocado</name>
    <dbReference type="NCBI Taxonomy" id="3435"/>
    <lineage>
        <taxon>Eukaryota</taxon>
        <taxon>Viridiplantae</taxon>
        <taxon>Streptophyta</taxon>
        <taxon>Embryophyta</taxon>
        <taxon>Tracheophyta</taxon>
        <taxon>Spermatophyta</taxon>
        <taxon>Magnoliopsida</taxon>
        <taxon>Magnoliidae</taxon>
        <taxon>Laurales</taxon>
        <taxon>Lauraceae</taxon>
        <taxon>Persea</taxon>
    </lineage>
</organism>
<dbReference type="EMBL" id="CM056809">
    <property type="protein sequence ID" value="KAJ8647519.1"/>
    <property type="molecule type" value="Genomic_DNA"/>
</dbReference>